<dbReference type="GeneID" id="29639464"/>
<evidence type="ECO:0008006" key="3">
    <source>
        <dbReference type="Google" id="ProtNLM"/>
    </source>
</evidence>
<protein>
    <recommendedName>
        <fullName evidence="3">DUF4160 domain-containing protein</fullName>
    </recommendedName>
</protein>
<name>A0A805YSI3_LACGA</name>
<dbReference type="EMBL" id="CP000413">
    <property type="protein sequence ID" value="ABJ59652.1"/>
    <property type="molecule type" value="Genomic_DNA"/>
</dbReference>
<evidence type="ECO:0000313" key="2">
    <source>
        <dbReference type="Proteomes" id="UP000000664"/>
    </source>
</evidence>
<sequence length="93" mass="10943">MPNYFTYAGYKLYFWSNEGDEPIHVHVTKGHPNPASTKFWILEDGTVQMANNKAELSKKDLKKITAFLEANIDEICDTWKDYFRLDKISFYKD</sequence>
<dbReference type="RefSeq" id="WP_003655739.1">
    <property type="nucleotide sequence ID" value="NC_008530.1"/>
</dbReference>
<dbReference type="Pfam" id="PF13711">
    <property type="entry name" value="DUF4160"/>
    <property type="match status" value="1"/>
</dbReference>
<gene>
    <name evidence="1" type="ordered locus">LGAS_0243</name>
</gene>
<reference evidence="1 2" key="1">
    <citation type="journal article" date="2006" name="Proc. Natl. Acad. Sci. U.S.A.">
        <title>Comparative genomics of the lactic acid bacteria.</title>
        <authorList>
            <person name="Makarova K."/>
            <person name="Slesarev A."/>
            <person name="Wolf Y."/>
            <person name="Sorokin A."/>
            <person name="Mirkin B."/>
            <person name="Koonin E."/>
            <person name="Pavlov A."/>
            <person name="Pavlova N."/>
            <person name="Karamychev V."/>
            <person name="Polouchine N."/>
            <person name="Shakhova V."/>
            <person name="Grigoriev I."/>
            <person name="Lou Y."/>
            <person name="Rohksar D."/>
            <person name="Lucas S."/>
            <person name="Huang K."/>
            <person name="Goodstein D.M."/>
            <person name="Hawkins T."/>
            <person name="Plengvidhya V."/>
            <person name="Welker D."/>
            <person name="Hughes J."/>
            <person name="Goh Y."/>
            <person name="Benson A."/>
            <person name="Baldwin K."/>
            <person name="Lee J.H."/>
            <person name="Diaz-Muniz I."/>
            <person name="Dosti B."/>
            <person name="Smeianov V."/>
            <person name="Wechter W."/>
            <person name="Barabote R."/>
            <person name="Lorca G."/>
            <person name="Altermann E."/>
            <person name="Barrangou R."/>
            <person name="Ganesan B."/>
            <person name="Xie Y."/>
            <person name="Rawsthorne H."/>
            <person name="Tamir D."/>
            <person name="Parker C."/>
            <person name="Breidt F."/>
            <person name="Broadbent J."/>
            <person name="Hutkins R."/>
            <person name="O'Sullivan D."/>
            <person name="Steele J."/>
            <person name="Unlu G."/>
            <person name="Saier M."/>
            <person name="Klaenhammer T."/>
            <person name="Richardson P."/>
            <person name="Kozyavkin S."/>
            <person name="Weimer B."/>
            <person name="Mills D."/>
        </authorList>
    </citation>
    <scope>NUCLEOTIDE SEQUENCE [LARGE SCALE GENOMIC DNA]</scope>
    <source>
        <strain evidence="2">ATCC 33323 / DSM 20243 / BCRC 14619 / CIP 102991 / JCM 1131 / KCTC 3163 / NCIMB 11718 / NCTC 13722 / AM63</strain>
    </source>
</reference>
<organism evidence="1 2">
    <name type="scientific">Lactobacillus gasseri (strain ATCC 33323 / DSM 20243 / BCRC 14619 / CIP 102991 / JCM 1131 / KCTC 3163 / NCIMB 11718 / NCTC 13722 / AM63)</name>
    <dbReference type="NCBI Taxonomy" id="324831"/>
    <lineage>
        <taxon>Bacteria</taxon>
        <taxon>Bacillati</taxon>
        <taxon>Bacillota</taxon>
        <taxon>Bacilli</taxon>
        <taxon>Lactobacillales</taxon>
        <taxon>Lactobacillaceae</taxon>
        <taxon>Lactobacillus</taxon>
    </lineage>
</organism>
<proteinExistence type="predicted"/>
<dbReference type="InterPro" id="IPR025427">
    <property type="entry name" value="DUF4160"/>
</dbReference>
<dbReference type="AlphaFoldDB" id="A0A805YSI3"/>
<evidence type="ECO:0000313" key="1">
    <source>
        <dbReference type="EMBL" id="ABJ59652.1"/>
    </source>
</evidence>
<dbReference type="KEGG" id="lga:LGAS_0243"/>
<accession>A0A805YSI3</accession>
<dbReference type="Proteomes" id="UP000000664">
    <property type="component" value="Chromosome"/>
</dbReference>